<accession>A0ABR2Y622</accession>
<feature type="domain" description="BTB" evidence="1">
    <location>
        <begin position="19"/>
        <end position="80"/>
    </location>
</feature>
<dbReference type="Pfam" id="PF00651">
    <property type="entry name" value="BTB"/>
    <property type="match status" value="1"/>
</dbReference>
<organism evidence="2 3">
    <name type="scientific">Seiridium cardinale</name>
    <dbReference type="NCBI Taxonomy" id="138064"/>
    <lineage>
        <taxon>Eukaryota</taxon>
        <taxon>Fungi</taxon>
        <taxon>Dikarya</taxon>
        <taxon>Ascomycota</taxon>
        <taxon>Pezizomycotina</taxon>
        <taxon>Sordariomycetes</taxon>
        <taxon>Xylariomycetidae</taxon>
        <taxon>Amphisphaeriales</taxon>
        <taxon>Sporocadaceae</taxon>
        <taxon>Seiridium</taxon>
    </lineage>
</organism>
<keyword evidence="3" id="KW-1185">Reference proteome</keyword>
<evidence type="ECO:0000259" key="1">
    <source>
        <dbReference type="PROSITE" id="PS50097"/>
    </source>
</evidence>
<dbReference type="InterPro" id="IPR000210">
    <property type="entry name" value="BTB/POZ_dom"/>
</dbReference>
<dbReference type="PANTHER" id="PTHR47843:SF5">
    <property type="entry name" value="BTB_POZ DOMAIN PROTEIN"/>
    <property type="match status" value="1"/>
</dbReference>
<reference evidence="2 3" key="1">
    <citation type="submission" date="2024-02" db="EMBL/GenBank/DDBJ databases">
        <title>First draft genome assembly of two strains of Seiridium cardinale.</title>
        <authorList>
            <person name="Emiliani G."/>
            <person name="Scali E."/>
        </authorList>
    </citation>
    <scope>NUCLEOTIDE SEQUENCE [LARGE SCALE GENOMIC DNA]</scope>
    <source>
        <strain evidence="2 3">BM-138-000479</strain>
    </source>
</reference>
<dbReference type="InterPro" id="IPR011333">
    <property type="entry name" value="SKP1/BTB/POZ_sf"/>
</dbReference>
<name>A0ABR2Y622_9PEZI</name>
<gene>
    <name evidence="2" type="ORF">SCAR479_01360</name>
</gene>
<sequence length="251" mass="28083">MAFTSSSSFLALLESGNFSDAVVKCEDRSWKVHKAILCSRSKWFDKALNGEFEEAKTGILTITETSPEKIEWLLKYLYRGAACGTFSDGSYAAWTEVYSLGDFFDLPDLRSSALTNLKERLAKAAKSFKSPMEFLIEDFYSDENGSDDDGLFVPIRAQTTSSKDDIIKDFLKGVREAYGLGILAKPLQDVFVDVVRQARYSILGHHEFMAGSRDLHLFKADVLTAMCEDMAAWRILGQDVVFPKSCLCDLP</sequence>
<dbReference type="EMBL" id="JARVKM010000003">
    <property type="protein sequence ID" value="KAK9781489.1"/>
    <property type="molecule type" value="Genomic_DNA"/>
</dbReference>
<dbReference type="PANTHER" id="PTHR47843">
    <property type="entry name" value="BTB DOMAIN-CONTAINING PROTEIN-RELATED"/>
    <property type="match status" value="1"/>
</dbReference>
<evidence type="ECO:0000313" key="2">
    <source>
        <dbReference type="EMBL" id="KAK9781489.1"/>
    </source>
</evidence>
<dbReference type="SMART" id="SM00225">
    <property type="entry name" value="BTB"/>
    <property type="match status" value="1"/>
</dbReference>
<dbReference type="Proteomes" id="UP001465668">
    <property type="component" value="Unassembled WGS sequence"/>
</dbReference>
<comment type="caution">
    <text evidence="2">The sequence shown here is derived from an EMBL/GenBank/DDBJ whole genome shotgun (WGS) entry which is preliminary data.</text>
</comment>
<protein>
    <recommendedName>
        <fullName evidence="1">BTB domain-containing protein</fullName>
    </recommendedName>
</protein>
<dbReference type="Gene3D" id="3.30.710.10">
    <property type="entry name" value="Potassium Channel Kv1.1, Chain A"/>
    <property type="match status" value="1"/>
</dbReference>
<proteinExistence type="predicted"/>
<dbReference type="SUPFAM" id="SSF54695">
    <property type="entry name" value="POZ domain"/>
    <property type="match status" value="1"/>
</dbReference>
<evidence type="ECO:0000313" key="3">
    <source>
        <dbReference type="Proteomes" id="UP001465668"/>
    </source>
</evidence>
<dbReference type="PROSITE" id="PS50097">
    <property type="entry name" value="BTB"/>
    <property type="match status" value="1"/>
</dbReference>
<dbReference type="CDD" id="cd18186">
    <property type="entry name" value="BTB_POZ_ZBTB_KLHL-like"/>
    <property type="match status" value="1"/>
</dbReference>